<keyword evidence="11" id="KW-0833">Ubl conjugation pathway</keyword>
<name>A0A2U9BSW1_SCOMX</name>
<feature type="compositionally biased region" description="Basic residues" evidence="23">
    <location>
        <begin position="153"/>
        <end position="173"/>
    </location>
</feature>
<comment type="subcellular location">
    <subcellularLocation>
        <location evidence="3">Endoplasmic reticulum membrane</location>
        <topology evidence="3">Single-pass membrane protein</topology>
    </subcellularLocation>
    <subcellularLocation>
        <location evidence="2">Nucleus envelope</location>
    </subcellularLocation>
</comment>
<evidence type="ECO:0000256" key="23">
    <source>
        <dbReference type="SAM" id="MobiDB-lite"/>
    </source>
</evidence>
<dbReference type="SUPFAM" id="SSF57850">
    <property type="entry name" value="RING/U-box"/>
    <property type="match status" value="1"/>
</dbReference>
<keyword evidence="12" id="KW-0256">Endoplasmic reticulum</keyword>
<evidence type="ECO:0000256" key="18">
    <source>
        <dbReference type="ARBA" id="ARBA00062709"/>
    </source>
</evidence>
<feature type="region of interest" description="Disordered" evidence="23">
    <location>
        <begin position="369"/>
        <end position="404"/>
    </location>
</feature>
<dbReference type="InterPro" id="IPR045790">
    <property type="entry name" value="RNF180_C"/>
</dbReference>
<keyword evidence="26" id="KW-1185">Reference proteome</keyword>
<sequence length="615" mass="69703">MEMEPRKDKEQEALKVCPETNTISLNAQSPRPALRSMSSQPTIQSRSTRLSPQGRPAGDLHRFPFSSSSNLDPFWVEVRTGGATGRSGPSHHGSELGAEEEGEVDGEEEEEEEEEEEDVENAEEEGSGVMEVMGRTMTPAAVPPCVSTAERRMSKREKNRIKCLRRRQRRRERWRQSQLQESTQSSTGNPSSSSSEDEEDMSAGDREGYICAVCLDVYFSPYMCHPCNHIFCEPCLRTLAKSSPTNTPCPLCRTIITHVFFQKELNQTARTFFPKEYLSRKQNFQKASCAKWPLPSCRKLFRIFGGFQRPSSPIARRQFPHGGGYRLDAMDFEDDSRGWRFDMDLVIVYIYSVNWGCFSSGCVCMSSASNGRKNRPRSAGNIFQIGKPPYRDPERRESTESTRRAQRAVADCRMIVQEFNTLVALYRELVISIGEITVDCPSLRAEMLKTRMKGCEMARAAHHSLALISGPEDGEIHPEICRLFIQLQCCLEMYITEMLKSVCLLGSLQLHRKGKDFCGPPGVDSKIEESSDIPILEDTSSSPTDCPQLCWLVATDIENIERDMREMKNLLSKLRETMPLPLKNQDDSSLLNLTPYPLVRQRKRRFFGLCCLVTS</sequence>
<dbReference type="GO" id="GO:0042415">
    <property type="term" value="P:norepinephrine metabolic process"/>
    <property type="evidence" value="ECO:0007669"/>
    <property type="project" value="TreeGrafter"/>
</dbReference>
<comment type="catalytic activity">
    <reaction evidence="1">
        <text>S-ubiquitinyl-[E2 ubiquitin-conjugating enzyme]-L-cysteine + [acceptor protein]-L-lysine = [E2 ubiquitin-conjugating enzyme]-L-cysteine + N(6)-ubiquitinyl-[acceptor protein]-L-lysine.</text>
        <dbReference type="EC" id="2.3.2.27"/>
    </reaction>
</comment>
<evidence type="ECO:0000256" key="3">
    <source>
        <dbReference type="ARBA" id="ARBA00004389"/>
    </source>
</evidence>
<evidence type="ECO:0000256" key="13">
    <source>
        <dbReference type="ARBA" id="ARBA00022833"/>
    </source>
</evidence>
<feature type="region of interest" description="Disordered" evidence="23">
    <location>
        <begin position="1"/>
        <end position="201"/>
    </location>
</feature>
<dbReference type="InterPro" id="IPR017907">
    <property type="entry name" value="Znf_RING_CS"/>
</dbReference>
<evidence type="ECO:0000313" key="25">
    <source>
        <dbReference type="EMBL" id="AWP07298.1"/>
    </source>
</evidence>
<feature type="compositionally biased region" description="Basic and acidic residues" evidence="23">
    <location>
        <begin position="1"/>
        <end position="13"/>
    </location>
</feature>
<feature type="compositionally biased region" description="Basic and acidic residues" evidence="23">
    <location>
        <begin position="389"/>
        <end position="403"/>
    </location>
</feature>
<gene>
    <name evidence="25" type="ORF">SMAX5B_010275</name>
</gene>
<dbReference type="AlphaFoldDB" id="A0A2U9BSW1"/>
<dbReference type="EC" id="2.3.2.27" evidence="5"/>
<evidence type="ECO:0000256" key="16">
    <source>
        <dbReference type="ARBA" id="ARBA00023242"/>
    </source>
</evidence>
<dbReference type="InterPro" id="IPR013083">
    <property type="entry name" value="Znf_RING/FYVE/PHD"/>
</dbReference>
<organism evidence="25 26">
    <name type="scientific">Scophthalmus maximus</name>
    <name type="common">Turbot</name>
    <name type="synonym">Psetta maxima</name>
    <dbReference type="NCBI Taxonomy" id="52904"/>
    <lineage>
        <taxon>Eukaryota</taxon>
        <taxon>Metazoa</taxon>
        <taxon>Chordata</taxon>
        <taxon>Craniata</taxon>
        <taxon>Vertebrata</taxon>
        <taxon>Euteleostomi</taxon>
        <taxon>Actinopterygii</taxon>
        <taxon>Neopterygii</taxon>
        <taxon>Teleostei</taxon>
        <taxon>Neoteleostei</taxon>
        <taxon>Acanthomorphata</taxon>
        <taxon>Carangaria</taxon>
        <taxon>Pleuronectiformes</taxon>
        <taxon>Pleuronectoidei</taxon>
        <taxon>Scophthalmidae</taxon>
        <taxon>Scophthalmus</taxon>
    </lineage>
</organism>
<dbReference type="GO" id="GO:0061630">
    <property type="term" value="F:ubiquitin protein ligase activity"/>
    <property type="evidence" value="ECO:0007669"/>
    <property type="project" value="UniProtKB-EC"/>
</dbReference>
<dbReference type="Gene3D" id="3.30.40.10">
    <property type="entry name" value="Zinc/RING finger domain, C3HC4 (zinc finger)"/>
    <property type="match status" value="1"/>
</dbReference>
<dbReference type="PROSITE" id="PS00518">
    <property type="entry name" value="ZF_RING_1"/>
    <property type="match status" value="1"/>
</dbReference>
<keyword evidence="10 22" id="KW-0863">Zinc-finger</keyword>
<evidence type="ECO:0000256" key="6">
    <source>
        <dbReference type="ARBA" id="ARBA00022553"/>
    </source>
</evidence>
<dbReference type="GO" id="GO:0031624">
    <property type="term" value="F:ubiquitin conjugating enzyme binding"/>
    <property type="evidence" value="ECO:0007669"/>
    <property type="project" value="TreeGrafter"/>
</dbReference>
<protein>
    <recommendedName>
        <fullName evidence="19">E3 ubiquitin-protein ligase RNF180</fullName>
        <ecNumber evidence="5">2.3.2.27</ecNumber>
    </recommendedName>
    <alternativeName>
        <fullName evidence="21">RING finger protein 180</fullName>
    </alternativeName>
    <alternativeName>
        <fullName evidence="20">RING-type E3 ubiquitin transferase RNF180</fullName>
    </alternativeName>
</protein>
<proteinExistence type="predicted"/>
<keyword evidence="15" id="KW-0472">Membrane</keyword>
<dbReference type="GO" id="GO:0032436">
    <property type="term" value="P:positive regulation of proteasomal ubiquitin-dependent protein catabolic process"/>
    <property type="evidence" value="ECO:0007669"/>
    <property type="project" value="TreeGrafter"/>
</dbReference>
<keyword evidence="14" id="KW-1133">Transmembrane helix</keyword>
<evidence type="ECO:0000256" key="14">
    <source>
        <dbReference type="ARBA" id="ARBA00022989"/>
    </source>
</evidence>
<dbReference type="Pfam" id="PF13639">
    <property type="entry name" value="zf-RING_2"/>
    <property type="match status" value="1"/>
</dbReference>
<dbReference type="GO" id="GO:0008270">
    <property type="term" value="F:zinc ion binding"/>
    <property type="evidence" value="ECO:0007669"/>
    <property type="project" value="UniProtKB-KW"/>
</dbReference>
<evidence type="ECO:0000256" key="17">
    <source>
        <dbReference type="ARBA" id="ARBA00058659"/>
    </source>
</evidence>
<dbReference type="EMBL" id="CP026251">
    <property type="protein sequence ID" value="AWP07298.1"/>
    <property type="molecule type" value="Genomic_DNA"/>
</dbReference>
<evidence type="ECO:0000256" key="1">
    <source>
        <dbReference type="ARBA" id="ARBA00000900"/>
    </source>
</evidence>
<evidence type="ECO:0000256" key="20">
    <source>
        <dbReference type="ARBA" id="ARBA00079826"/>
    </source>
</evidence>
<comment type="pathway">
    <text evidence="4">Protein modification; protein ubiquitination.</text>
</comment>
<dbReference type="SMART" id="SM00184">
    <property type="entry name" value="RING"/>
    <property type="match status" value="1"/>
</dbReference>
<dbReference type="PANTHER" id="PTHR46717">
    <property type="entry name" value="E3 UBIQUITIN-PROTEIN LIGASE RNF180"/>
    <property type="match status" value="1"/>
</dbReference>
<dbReference type="GO" id="GO:0005635">
    <property type="term" value="C:nuclear envelope"/>
    <property type="evidence" value="ECO:0007669"/>
    <property type="project" value="UniProtKB-SubCell"/>
</dbReference>
<keyword evidence="7" id="KW-0808">Transferase</keyword>
<dbReference type="InterPro" id="IPR001841">
    <property type="entry name" value="Znf_RING"/>
</dbReference>
<dbReference type="GO" id="GO:0000209">
    <property type="term" value="P:protein polyubiquitination"/>
    <property type="evidence" value="ECO:0007669"/>
    <property type="project" value="InterPro"/>
</dbReference>
<feature type="compositionally biased region" description="Acidic residues" evidence="23">
    <location>
        <begin position="97"/>
        <end position="126"/>
    </location>
</feature>
<dbReference type="PANTHER" id="PTHR46717:SF1">
    <property type="entry name" value="E3 UBIQUITIN-PROTEIN LIGASE RNF180"/>
    <property type="match status" value="1"/>
</dbReference>
<evidence type="ECO:0000256" key="4">
    <source>
        <dbReference type="ARBA" id="ARBA00004906"/>
    </source>
</evidence>
<keyword evidence="8" id="KW-0812">Transmembrane</keyword>
<feature type="compositionally biased region" description="Polar residues" evidence="23">
    <location>
        <begin position="19"/>
        <end position="29"/>
    </location>
</feature>
<dbReference type="InterPro" id="IPR033263">
    <property type="entry name" value="RNF180"/>
</dbReference>
<evidence type="ECO:0000256" key="8">
    <source>
        <dbReference type="ARBA" id="ARBA00022692"/>
    </source>
</evidence>
<comment type="subunit">
    <text evidence="18">Interacts with ZIC2.</text>
</comment>
<feature type="compositionally biased region" description="Polar residues" evidence="23">
    <location>
        <begin position="36"/>
        <end position="51"/>
    </location>
</feature>
<evidence type="ECO:0000256" key="2">
    <source>
        <dbReference type="ARBA" id="ARBA00004259"/>
    </source>
</evidence>
<dbReference type="GO" id="GO:0005789">
    <property type="term" value="C:endoplasmic reticulum membrane"/>
    <property type="evidence" value="ECO:0007669"/>
    <property type="project" value="UniProtKB-SubCell"/>
</dbReference>
<feature type="domain" description="RING-type" evidence="24">
    <location>
        <begin position="211"/>
        <end position="253"/>
    </location>
</feature>
<evidence type="ECO:0000256" key="10">
    <source>
        <dbReference type="ARBA" id="ARBA00022771"/>
    </source>
</evidence>
<feature type="compositionally biased region" description="Low complexity" evidence="23">
    <location>
        <begin position="176"/>
        <end position="194"/>
    </location>
</feature>
<dbReference type="FunFam" id="3.30.40.10:FF:000316">
    <property type="entry name" value="E3 ubiquitin-protein ligase RNF180"/>
    <property type="match status" value="1"/>
</dbReference>
<evidence type="ECO:0000259" key="24">
    <source>
        <dbReference type="PROSITE" id="PS50089"/>
    </source>
</evidence>
<evidence type="ECO:0000256" key="21">
    <source>
        <dbReference type="ARBA" id="ARBA00080502"/>
    </source>
</evidence>
<keyword evidence="13" id="KW-0862">Zinc</keyword>
<evidence type="ECO:0000256" key="19">
    <source>
        <dbReference type="ARBA" id="ARBA00067421"/>
    </source>
</evidence>
<dbReference type="GO" id="GO:0042428">
    <property type="term" value="P:serotonin metabolic process"/>
    <property type="evidence" value="ECO:0007669"/>
    <property type="project" value="TreeGrafter"/>
</dbReference>
<dbReference type="PROSITE" id="PS50089">
    <property type="entry name" value="ZF_RING_2"/>
    <property type="match status" value="1"/>
</dbReference>
<dbReference type="Proteomes" id="UP000246464">
    <property type="component" value="Chromosome 9"/>
</dbReference>
<dbReference type="CDD" id="cd16554">
    <property type="entry name" value="RING-HC_RNF180"/>
    <property type="match status" value="1"/>
</dbReference>
<dbReference type="Pfam" id="PF19332">
    <property type="entry name" value="RNF180_C"/>
    <property type="match status" value="1"/>
</dbReference>
<dbReference type="STRING" id="52904.ENSSMAP00000004254"/>
<keyword evidence="9" id="KW-0479">Metal-binding</keyword>
<evidence type="ECO:0000256" key="7">
    <source>
        <dbReference type="ARBA" id="ARBA00022679"/>
    </source>
</evidence>
<keyword evidence="6" id="KW-0597">Phosphoprotein</keyword>
<evidence type="ECO:0000256" key="15">
    <source>
        <dbReference type="ARBA" id="ARBA00023136"/>
    </source>
</evidence>
<evidence type="ECO:0000256" key="22">
    <source>
        <dbReference type="PROSITE-ProRule" id="PRU00175"/>
    </source>
</evidence>
<evidence type="ECO:0000256" key="5">
    <source>
        <dbReference type="ARBA" id="ARBA00012483"/>
    </source>
</evidence>
<evidence type="ECO:0000256" key="12">
    <source>
        <dbReference type="ARBA" id="ARBA00022824"/>
    </source>
</evidence>
<reference evidence="25 26" key="1">
    <citation type="submission" date="2017-12" db="EMBL/GenBank/DDBJ databases">
        <title>Integrating genomic resources of turbot (Scophthalmus maximus) in depth evaluation of genetic and physical mapping variation across individuals.</title>
        <authorList>
            <person name="Martinez P."/>
        </authorList>
    </citation>
    <scope>NUCLEOTIDE SEQUENCE [LARGE SCALE GENOMIC DNA]</scope>
</reference>
<evidence type="ECO:0000256" key="9">
    <source>
        <dbReference type="ARBA" id="ARBA00022723"/>
    </source>
</evidence>
<evidence type="ECO:0000313" key="26">
    <source>
        <dbReference type="Proteomes" id="UP000246464"/>
    </source>
</evidence>
<keyword evidence="16" id="KW-0539">Nucleus</keyword>
<comment type="function">
    <text evidence="17">E3 ubiquitin-protein ligase which promotes polyubiquitination and degradation by the proteasome pathway of ZIC2.</text>
</comment>
<evidence type="ECO:0000256" key="11">
    <source>
        <dbReference type="ARBA" id="ARBA00022786"/>
    </source>
</evidence>
<accession>A0A2U9BSW1</accession>